<keyword evidence="8" id="KW-0594">Phospholipid biosynthesis</keyword>
<keyword evidence="5 11" id="KW-1133">Transmembrane helix</keyword>
<evidence type="ECO:0000256" key="9">
    <source>
        <dbReference type="ARBA" id="ARBA00023264"/>
    </source>
</evidence>
<dbReference type="FunFam" id="1.20.120.1760:FF:000017">
    <property type="entry name" value="Phosphatidyl synthase"/>
    <property type="match status" value="1"/>
</dbReference>
<dbReference type="PANTHER" id="PTHR14269:SF60">
    <property type="entry name" value="CARDIOLIPIN SYNTHASE (CMP-FORMING)"/>
    <property type="match status" value="1"/>
</dbReference>
<protein>
    <recommendedName>
        <fullName evidence="14">CDP-diacylglycerol--glycerol-3-phosphate 3-phosphatidyltransferase</fullName>
    </recommendedName>
</protein>
<evidence type="ECO:0000313" key="13">
    <source>
        <dbReference type="Proteomes" id="UP000307173"/>
    </source>
</evidence>
<dbReference type="GO" id="GO:0016020">
    <property type="term" value="C:membrane"/>
    <property type="evidence" value="ECO:0007669"/>
    <property type="project" value="UniProtKB-SubCell"/>
</dbReference>
<evidence type="ECO:0000256" key="7">
    <source>
        <dbReference type="ARBA" id="ARBA00023136"/>
    </source>
</evidence>
<dbReference type="STRING" id="52247.A0A4T0X0H0"/>
<evidence type="ECO:0000256" key="8">
    <source>
        <dbReference type="ARBA" id="ARBA00023209"/>
    </source>
</evidence>
<dbReference type="InterPro" id="IPR048254">
    <property type="entry name" value="CDP_ALCOHOL_P_TRANSF_CS"/>
</dbReference>
<evidence type="ECO:0008006" key="14">
    <source>
        <dbReference type="Google" id="ProtNLM"/>
    </source>
</evidence>
<evidence type="ECO:0000256" key="2">
    <source>
        <dbReference type="ARBA" id="ARBA00022516"/>
    </source>
</evidence>
<dbReference type="PANTHER" id="PTHR14269">
    <property type="entry name" value="CDP-DIACYLGLYCEROL--GLYCEROL-3-PHOSPHATE 3-PHOSPHATIDYLTRANSFERASE-RELATED"/>
    <property type="match status" value="1"/>
</dbReference>
<feature type="transmembrane region" description="Helical" evidence="11">
    <location>
        <begin position="139"/>
        <end position="158"/>
    </location>
</feature>
<evidence type="ECO:0000256" key="10">
    <source>
        <dbReference type="RuleBase" id="RU003750"/>
    </source>
</evidence>
<dbReference type="InterPro" id="IPR050324">
    <property type="entry name" value="CDP-alcohol_PTase-I"/>
</dbReference>
<dbReference type="GO" id="GO:0032049">
    <property type="term" value="P:cardiolipin biosynthetic process"/>
    <property type="evidence" value="ECO:0007669"/>
    <property type="project" value="TreeGrafter"/>
</dbReference>
<dbReference type="AlphaFoldDB" id="A0A4T0X0H0"/>
<evidence type="ECO:0000256" key="1">
    <source>
        <dbReference type="ARBA" id="ARBA00004141"/>
    </source>
</evidence>
<dbReference type="PROSITE" id="PS00379">
    <property type="entry name" value="CDP_ALCOHOL_P_TRANSF"/>
    <property type="match status" value="1"/>
</dbReference>
<comment type="similarity">
    <text evidence="10">Belongs to the CDP-alcohol phosphatidyltransferase class-I family.</text>
</comment>
<organism evidence="12 13">
    <name type="scientific">Pichia inconspicua</name>
    <dbReference type="NCBI Taxonomy" id="52247"/>
    <lineage>
        <taxon>Eukaryota</taxon>
        <taxon>Fungi</taxon>
        <taxon>Dikarya</taxon>
        <taxon>Ascomycota</taxon>
        <taxon>Saccharomycotina</taxon>
        <taxon>Pichiomycetes</taxon>
        <taxon>Pichiales</taxon>
        <taxon>Pichiaceae</taxon>
        <taxon>Pichia</taxon>
    </lineage>
</organism>
<name>A0A4T0X0H0_9ASCO</name>
<keyword evidence="7 11" id="KW-0472">Membrane</keyword>
<evidence type="ECO:0000256" key="5">
    <source>
        <dbReference type="ARBA" id="ARBA00022989"/>
    </source>
</evidence>
<comment type="subcellular location">
    <subcellularLocation>
        <location evidence="1">Membrane</location>
        <topology evidence="1">Multi-pass membrane protein</topology>
    </subcellularLocation>
</comment>
<keyword evidence="2" id="KW-0444">Lipid biosynthesis</keyword>
<sequence>MFRSIYSISRNIFPGKPWTINGIKRLELASVNVRYINTSQKPNDKIDPTNRNKTITHRAQKLFKETQINSAKVINDGKTRLRDNKKQMSELSKNIKEKTLQRSKDIKENIKKIIPEDIHENIYTLPNFLTLTRLITSPIIGYFIIHGQVALALALFSYSCITDFLDGFIARRWNLKSVVGSIIDPLADKMLMMICTVSLATTSEIPFYLASLIIGRDVALGLSAVVIRYISLPSPKTFWRYWDFSIPSAEVHPTKISKINTALQMLYLGSMMVKPVFLLYLSDHFGTEPTTLFLNYIQYLEWTVAVTTLWSGLSYLFSRNAVKFIKR</sequence>
<dbReference type="InterPro" id="IPR043130">
    <property type="entry name" value="CDP-OH_PTrfase_TM_dom"/>
</dbReference>
<dbReference type="OrthoDB" id="10020554at2759"/>
<keyword evidence="4 11" id="KW-0812">Transmembrane</keyword>
<gene>
    <name evidence="12" type="ORF">CANINC_002722</name>
</gene>
<dbReference type="Gene3D" id="1.20.120.1760">
    <property type="match status" value="1"/>
</dbReference>
<dbReference type="GO" id="GO:0005739">
    <property type="term" value="C:mitochondrion"/>
    <property type="evidence" value="ECO:0007669"/>
    <property type="project" value="TreeGrafter"/>
</dbReference>
<keyword evidence="3 10" id="KW-0808">Transferase</keyword>
<evidence type="ECO:0000256" key="11">
    <source>
        <dbReference type="SAM" id="Phobius"/>
    </source>
</evidence>
<dbReference type="EMBL" id="SELW01000425">
    <property type="protein sequence ID" value="TID28041.1"/>
    <property type="molecule type" value="Genomic_DNA"/>
</dbReference>
<dbReference type="Proteomes" id="UP000307173">
    <property type="component" value="Unassembled WGS sequence"/>
</dbReference>
<evidence type="ECO:0000256" key="3">
    <source>
        <dbReference type="ARBA" id="ARBA00022679"/>
    </source>
</evidence>
<reference evidence="12 13" key="1">
    <citation type="journal article" date="2019" name="Front. Genet.">
        <title>Whole-Genome Sequencing of the Opportunistic Yeast Pathogen Candida inconspicua Uncovers Its Hybrid Origin.</title>
        <authorList>
            <person name="Mixao V."/>
            <person name="Hansen A.P."/>
            <person name="Saus E."/>
            <person name="Boekhout T."/>
            <person name="Lass-Florl C."/>
            <person name="Gabaldon T."/>
        </authorList>
    </citation>
    <scope>NUCLEOTIDE SEQUENCE [LARGE SCALE GENOMIC DNA]</scope>
    <source>
        <strain evidence="12 13">CBS 180</strain>
    </source>
</reference>
<evidence type="ECO:0000313" key="12">
    <source>
        <dbReference type="EMBL" id="TID28041.1"/>
    </source>
</evidence>
<dbReference type="InterPro" id="IPR000462">
    <property type="entry name" value="CDP-OH_P_trans"/>
</dbReference>
<keyword evidence="9" id="KW-1208">Phospholipid metabolism</keyword>
<evidence type="ECO:0000256" key="6">
    <source>
        <dbReference type="ARBA" id="ARBA00023098"/>
    </source>
</evidence>
<keyword evidence="6" id="KW-0443">Lipid metabolism</keyword>
<feature type="transmembrane region" description="Helical" evidence="11">
    <location>
        <begin position="262"/>
        <end position="281"/>
    </location>
</feature>
<dbReference type="GO" id="GO:0043337">
    <property type="term" value="F:cardiolipin synthase (CMP-forming)"/>
    <property type="evidence" value="ECO:0007669"/>
    <property type="project" value="TreeGrafter"/>
</dbReference>
<proteinExistence type="inferred from homology"/>
<comment type="caution">
    <text evidence="12">The sequence shown here is derived from an EMBL/GenBank/DDBJ whole genome shotgun (WGS) entry which is preliminary data.</text>
</comment>
<accession>A0A4T0X0H0</accession>
<evidence type="ECO:0000256" key="4">
    <source>
        <dbReference type="ARBA" id="ARBA00022692"/>
    </source>
</evidence>
<dbReference type="Pfam" id="PF01066">
    <property type="entry name" value="CDP-OH_P_transf"/>
    <property type="match status" value="1"/>
</dbReference>
<keyword evidence="13" id="KW-1185">Reference proteome</keyword>
<feature type="transmembrane region" description="Helical" evidence="11">
    <location>
        <begin position="296"/>
        <end position="317"/>
    </location>
</feature>